<sequence length="63" mass="7274">MICWYFKVKSPIPVRSGTVGPLKSKDGKESYGGGAHQYELLIDRGENFNWKDYFEIMSTQELK</sequence>
<reference evidence="1" key="1">
    <citation type="journal article" date="2022" name="BMC Microbiol.">
        <title>Whole genome sequencing of Moraxella bovis strains from North America reveals two genotypes with different genetic determinants.</title>
        <authorList>
            <person name="Wynn E.L."/>
            <person name="Hille M.M."/>
            <person name="Loy J.D."/>
            <person name="Schuller G."/>
            <person name="Kuhn K.L."/>
            <person name="Dickey A.M."/>
            <person name="Bono J.L."/>
            <person name="Clawson M.L."/>
        </authorList>
    </citation>
    <scope>NUCLEOTIDE SEQUENCE</scope>
    <source>
        <strain evidence="1">SAM102599</strain>
    </source>
</reference>
<protein>
    <submittedName>
        <fullName evidence="1">Uncharacterized protein</fullName>
    </submittedName>
</protein>
<dbReference type="Proteomes" id="UP001163632">
    <property type="component" value="Plasmid unnamed1"/>
</dbReference>
<proteinExistence type="predicted"/>
<name>A0ABY6MAV6_MORBO</name>
<evidence type="ECO:0000313" key="2">
    <source>
        <dbReference type="Proteomes" id="UP001163632"/>
    </source>
</evidence>
<gene>
    <name evidence="1" type="ORF">LP092_15320</name>
</gene>
<geneLocation type="plasmid" evidence="1 2">
    <name>unnamed1</name>
</geneLocation>
<dbReference type="EMBL" id="CP087831">
    <property type="protein sequence ID" value="UZA04738.1"/>
    <property type="molecule type" value="Genomic_DNA"/>
</dbReference>
<keyword evidence="1" id="KW-0614">Plasmid</keyword>
<accession>A0ABY6MAV6</accession>
<evidence type="ECO:0000313" key="1">
    <source>
        <dbReference type="EMBL" id="UZA04738.1"/>
    </source>
</evidence>
<dbReference type="RefSeq" id="WP_264697292.1">
    <property type="nucleotide sequence ID" value="NZ_CP087831.1"/>
</dbReference>
<keyword evidence="2" id="KW-1185">Reference proteome</keyword>
<organism evidence="1 2">
    <name type="scientific">Moraxella bovis</name>
    <dbReference type="NCBI Taxonomy" id="476"/>
    <lineage>
        <taxon>Bacteria</taxon>
        <taxon>Pseudomonadati</taxon>
        <taxon>Pseudomonadota</taxon>
        <taxon>Gammaproteobacteria</taxon>
        <taxon>Moraxellales</taxon>
        <taxon>Moraxellaceae</taxon>
        <taxon>Moraxella</taxon>
    </lineage>
</organism>